<dbReference type="EMBL" id="FNND01000001">
    <property type="protein sequence ID" value="SDW09960.1"/>
    <property type="molecule type" value="Genomic_DNA"/>
</dbReference>
<comment type="caution">
    <text evidence="1">The sequence shown here is derived from an EMBL/GenBank/DDBJ whole genome shotgun (WGS) entry which is preliminary data.</text>
</comment>
<accession>A0A1H2QSV5</accession>
<organism evidence="1 2">
    <name type="scientific">Capnocytophaga granulosa</name>
    <dbReference type="NCBI Taxonomy" id="45242"/>
    <lineage>
        <taxon>Bacteria</taxon>
        <taxon>Pseudomonadati</taxon>
        <taxon>Bacteroidota</taxon>
        <taxon>Flavobacteriia</taxon>
        <taxon>Flavobacteriales</taxon>
        <taxon>Flavobacteriaceae</taxon>
        <taxon>Capnocytophaga</taxon>
    </lineage>
</organism>
<dbReference type="AlphaFoldDB" id="A0A1H2QSV5"/>
<gene>
    <name evidence="1" type="ORF">SAMN05444420_101241</name>
</gene>
<protein>
    <submittedName>
        <fullName evidence="1">Uncharacterized protein</fullName>
    </submittedName>
</protein>
<evidence type="ECO:0000313" key="2">
    <source>
        <dbReference type="Proteomes" id="UP000182771"/>
    </source>
</evidence>
<evidence type="ECO:0000313" key="1">
    <source>
        <dbReference type="EMBL" id="SDW09960.1"/>
    </source>
</evidence>
<proteinExistence type="predicted"/>
<name>A0A1H2QSV5_9FLAO</name>
<dbReference type="OrthoDB" id="883791at2"/>
<dbReference type="GeneID" id="85017888"/>
<keyword evidence="2" id="KW-1185">Reference proteome</keyword>
<dbReference type="Proteomes" id="UP000182771">
    <property type="component" value="Unassembled WGS sequence"/>
</dbReference>
<reference evidence="1 2" key="1">
    <citation type="submission" date="2016-10" db="EMBL/GenBank/DDBJ databases">
        <authorList>
            <person name="Varghese N."/>
            <person name="Submissions S."/>
        </authorList>
    </citation>
    <scope>NUCLEOTIDE SEQUENCE [LARGE SCALE GENOMIC DNA]</scope>
    <source>
        <strain evidence="1 2">DSM 11449</strain>
    </source>
</reference>
<dbReference type="RefSeq" id="WP_074698709.1">
    <property type="nucleotide sequence ID" value="NZ_CAUQLQ010000004.1"/>
</dbReference>
<sequence>MNLYYKQVQILVFCLITFISNIALSQNIKVTYAYGSKDKEIQELMDFENIYSEQLIFEGTPLEGKHYEINIQEFTHGEKTNTKLLFDSSEMEFFRNNSKELSLKFFFKISEGKLKSVVKGTHFSSAKVYNELKDNADWYVLKDFFGSEKEWFISGNLDRDIPILAIITPSMNADGTKSYCKVVQSEIIPEEFGLHFKIPHYFLITIKFKEK</sequence>